<dbReference type="RefSeq" id="WP_089759088.1">
    <property type="nucleotide sequence ID" value="NZ_BKAT01000002.1"/>
</dbReference>
<comment type="subcellular location">
    <subcellularLocation>
        <location evidence="1">Cell outer membrane</location>
    </subcellularLocation>
</comment>
<proteinExistence type="inferred from homology"/>
<feature type="domain" description="SusD-like N-terminal" evidence="7">
    <location>
        <begin position="19"/>
        <end position="204"/>
    </location>
</feature>
<keyword evidence="9" id="KW-1185">Reference proteome</keyword>
<accession>A0A1H3YQK6</accession>
<sequence>MRKYFLLFILPLCLSCKKWLDIKPISEVSEDDLFAVDAGFKDAINGLYSRCTQEDLYGRELMGGLPDVLAQNYTIPVLDQVGYREASLFNYKNKRIIERKDNIWKGLYEVIANSNIILDQAAKRPDVLSAQLAGIVKGEALAMRAYCHFDALRLFAPSFATGATAKGIPYVTAFTKKAAPMLTVSQAMDSILNDLNTAKQLLKATDPIVLPGYKVGYPIKDSSSEDVGDIFLQQRRHRLNYYAVCGELARVYLYKNDKQNALLNALEVINANKFPWTKQEDFLNGDDEKKDRILYKELLFGFYMPNRSGSLNDQFRGTDVSSLVISGAEVQSIYEVAGVGGDDFRFKQWFTEESSSAGTYFQLDKYKRDGDANIHYQMGPAIRLSEIYYIAAECTFSQNPQKAWEYFNEVRLHRGIGPRGTDETNPDIFYQELIKEARKECYGEGQVFYMYKRLNRAIVGAAGKLIPASNAIFVLPLPDDEIVYGNR</sequence>
<evidence type="ECO:0000256" key="4">
    <source>
        <dbReference type="ARBA" id="ARBA00023136"/>
    </source>
</evidence>
<keyword evidence="4" id="KW-0472">Membrane</keyword>
<evidence type="ECO:0000256" key="2">
    <source>
        <dbReference type="ARBA" id="ARBA00006275"/>
    </source>
</evidence>
<dbReference type="Pfam" id="PF14322">
    <property type="entry name" value="SusD-like_3"/>
    <property type="match status" value="1"/>
</dbReference>
<evidence type="ECO:0000313" key="8">
    <source>
        <dbReference type="EMBL" id="SEA13302.1"/>
    </source>
</evidence>
<dbReference type="OrthoDB" id="1097962at2"/>
<dbReference type="EMBL" id="FNRL01000003">
    <property type="protein sequence ID" value="SEA13302.1"/>
    <property type="molecule type" value="Genomic_DNA"/>
</dbReference>
<feature type="domain" description="RagB/SusD" evidence="6">
    <location>
        <begin position="380"/>
        <end position="453"/>
    </location>
</feature>
<evidence type="ECO:0000256" key="5">
    <source>
        <dbReference type="ARBA" id="ARBA00023237"/>
    </source>
</evidence>
<comment type="similarity">
    <text evidence="2">Belongs to the SusD family.</text>
</comment>
<dbReference type="SUPFAM" id="SSF48452">
    <property type="entry name" value="TPR-like"/>
    <property type="match status" value="1"/>
</dbReference>
<evidence type="ECO:0000256" key="3">
    <source>
        <dbReference type="ARBA" id="ARBA00022729"/>
    </source>
</evidence>
<dbReference type="STRING" id="408074.SAMN05660909_00885"/>
<reference evidence="9" key="1">
    <citation type="submission" date="2016-10" db="EMBL/GenBank/DDBJ databases">
        <authorList>
            <person name="Varghese N."/>
            <person name="Submissions S."/>
        </authorList>
    </citation>
    <scope>NUCLEOTIDE SEQUENCE [LARGE SCALE GENOMIC DNA]</scope>
    <source>
        <strain evidence="9">DSM 23920</strain>
    </source>
</reference>
<evidence type="ECO:0000259" key="7">
    <source>
        <dbReference type="Pfam" id="PF14322"/>
    </source>
</evidence>
<dbReference type="Gene3D" id="1.25.40.390">
    <property type="match status" value="1"/>
</dbReference>
<gene>
    <name evidence="8" type="ORF">SAMN05660909_00885</name>
</gene>
<dbReference type="InterPro" id="IPR033985">
    <property type="entry name" value="SusD-like_N"/>
</dbReference>
<dbReference type="InterPro" id="IPR012944">
    <property type="entry name" value="SusD_RagB_dom"/>
</dbReference>
<keyword evidence="3" id="KW-0732">Signal</keyword>
<evidence type="ECO:0000256" key="1">
    <source>
        <dbReference type="ARBA" id="ARBA00004442"/>
    </source>
</evidence>
<name>A0A1H3YQK6_9BACT</name>
<keyword evidence="5" id="KW-0998">Cell outer membrane</keyword>
<organism evidence="8 9">
    <name type="scientific">Chitinophaga terrae</name>
    <name type="common">ex Kim and Jung 2007</name>
    <dbReference type="NCBI Taxonomy" id="408074"/>
    <lineage>
        <taxon>Bacteria</taxon>
        <taxon>Pseudomonadati</taxon>
        <taxon>Bacteroidota</taxon>
        <taxon>Chitinophagia</taxon>
        <taxon>Chitinophagales</taxon>
        <taxon>Chitinophagaceae</taxon>
        <taxon>Chitinophaga</taxon>
    </lineage>
</organism>
<dbReference type="GO" id="GO:0009279">
    <property type="term" value="C:cell outer membrane"/>
    <property type="evidence" value="ECO:0007669"/>
    <property type="project" value="UniProtKB-SubCell"/>
</dbReference>
<dbReference type="Pfam" id="PF07980">
    <property type="entry name" value="SusD_RagB"/>
    <property type="match status" value="1"/>
</dbReference>
<dbReference type="Proteomes" id="UP000199656">
    <property type="component" value="Unassembled WGS sequence"/>
</dbReference>
<evidence type="ECO:0000259" key="6">
    <source>
        <dbReference type="Pfam" id="PF07980"/>
    </source>
</evidence>
<protein>
    <submittedName>
        <fullName evidence="8">SusD family protein</fullName>
    </submittedName>
</protein>
<evidence type="ECO:0000313" key="9">
    <source>
        <dbReference type="Proteomes" id="UP000199656"/>
    </source>
</evidence>
<dbReference type="AlphaFoldDB" id="A0A1H3YQK6"/>
<dbReference type="InterPro" id="IPR011990">
    <property type="entry name" value="TPR-like_helical_dom_sf"/>
</dbReference>